<protein>
    <submittedName>
        <fullName evidence="5">GntR family transcriptional repressor for pyruvate dehydrogenase complex</fullName>
    </submittedName>
</protein>
<dbReference type="Pfam" id="PF07729">
    <property type="entry name" value="FCD"/>
    <property type="match status" value="1"/>
</dbReference>
<name>A0A2V3UUK1_9HYPH</name>
<dbReference type="InterPro" id="IPR036388">
    <property type="entry name" value="WH-like_DNA-bd_sf"/>
</dbReference>
<proteinExistence type="predicted"/>
<dbReference type="InterPro" id="IPR008920">
    <property type="entry name" value="TF_FadR/GntR_C"/>
</dbReference>
<keyword evidence="2" id="KW-0238">DNA-binding</keyword>
<comment type="caution">
    <text evidence="5">The sequence shown here is derived from an EMBL/GenBank/DDBJ whole genome shotgun (WGS) entry which is preliminary data.</text>
</comment>
<dbReference type="Proteomes" id="UP000248021">
    <property type="component" value="Unassembled WGS sequence"/>
</dbReference>
<dbReference type="InterPro" id="IPR000524">
    <property type="entry name" value="Tscrpt_reg_HTH_GntR"/>
</dbReference>
<dbReference type="EMBL" id="QJJK01000001">
    <property type="protein sequence ID" value="PXW64398.1"/>
    <property type="molecule type" value="Genomic_DNA"/>
</dbReference>
<evidence type="ECO:0000313" key="5">
    <source>
        <dbReference type="EMBL" id="PXW64398.1"/>
    </source>
</evidence>
<gene>
    <name evidence="5" type="ORF">C7450_101153</name>
</gene>
<evidence type="ECO:0000256" key="3">
    <source>
        <dbReference type="ARBA" id="ARBA00023163"/>
    </source>
</evidence>
<keyword evidence="5" id="KW-0670">Pyruvate</keyword>
<evidence type="ECO:0000313" key="6">
    <source>
        <dbReference type="Proteomes" id="UP000248021"/>
    </source>
</evidence>
<reference evidence="5 6" key="1">
    <citation type="submission" date="2018-05" db="EMBL/GenBank/DDBJ databases">
        <title>Genomic Encyclopedia of Type Strains, Phase IV (KMG-IV): sequencing the most valuable type-strain genomes for metagenomic binning, comparative biology and taxonomic classification.</title>
        <authorList>
            <person name="Goeker M."/>
        </authorList>
    </citation>
    <scope>NUCLEOTIDE SEQUENCE [LARGE SCALE GENOMIC DNA]</scope>
    <source>
        <strain evidence="5 6">DSM 6462</strain>
    </source>
</reference>
<dbReference type="PROSITE" id="PS50949">
    <property type="entry name" value="HTH_GNTR"/>
    <property type="match status" value="1"/>
</dbReference>
<dbReference type="AlphaFoldDB" id="A0A2V3UUK1"/>
<evidence type="ECO:0000259" key="4">
    <source>
        <dbReference type="PROSITE" id="PS50949"/>
    </source>
</evidence>
<dbReference type="SUPFAM" id="SSF48008">
    <property type="entry name" value="GntR ligand-binding domain-like"/>
    <property type="match status" value="1"/>
</dbReference>
<dbReference type="CDD" id="cd07377">
    <property type="entry name" value="WHTH_GntR"/>
    <property type="match status" value="1"/>
</dbReference>
<feature type="domain" description="HTH gntR-type" evidence="4">
    <location>
        <begin position="16"/>
        <end position="84"/>
    </location>
</feature>
<dbReference type="Gene3D" id="1.20.120.530">
    <property type="entry name" value="GntR ligand-binding domain-like"/>
    <property type="match status" value="1"/>
</dbReference>
<dbReference type="InterPro" id="IPR036390">
    <property type="entry name" value="WH_DNA-bd_sf"/>
</dbReference>
<dbReference type="GO" id="GO:0003677">
    <property type="term" value="F:DNA binding"/>
    <property type="evidence" value="ECO:0007669"/>
    <property type="project" value="UniProtKB-KW"/>
</dbReference>
<keyword evidence="1" id="KW-0805">Transcription regulation</keyword>
<dbReference type="Pfam" id="PF00392">
    <property type="entry name" value="GntR"/>
    <property type="match status" value="1"/>
</dbReference>
<keyword evidence="3" id="KW-0804">Transcription</keyword>
<evidence type="ECO:0000256" key="2">
    <source>
        <dbReference type="ARBA" id="ARBA00023125"/>
    </source>
</evidence>
<dbReference type="PANTHER" id="PTHR43537:SF44">
    <property type="entry name" value="GNTR FAMILY REGULATORY PROTEIN"/>
    <property type="match status" value="1"/>
</dbReference>
<sequence>MARDQFAGEKASIHKGNVADRIFHDLRDGIVLGRFAPGSKLPTERDLARHYDVSAPTVREAIRGLSLIGLLDVRHGSGTYVTANSDALISLSLSTLIQLRKLGVVEILSVLGVLNELAASQAATVATAEDRKALEAALEAFASVKSVPESAQAVLAFHSAMVAAAHNPLLTSLCGFLIQLQTELALELAGSSTTAWRKIFAKLHPSRVKLVKSIIAGDASAARKAADAFHALATQTISSLPRAQEVRLTDPRLGDFLSSLIERMGRS</sequence>
<dbReference type="RefSeq" id="WP_170146985.1">
    <property type="nucleotide sequence ID" value="NZ_CAKNFM010000006.1"/>
</dbReference>
<evidence type="ECO:0000256" key="1">
    <source>
        <dbReference type="ARBA" id="ARBA00023015"/>
    </source>
</evidence>
<organism evidence="5 6">
    <name type="scientific">Chelatococcus asaccharovorans</name>
    <dbReference type="NCBI Taxonomy" id="28210"/>
    <lineage>
        <taxon>Bacteria</taxon>
        <taxon>Pseudomonadati</taxon>
        <taxon>Pseudomonadota</taxon>
        <taxon>Alphaproteobacteria</taxon>
        <taxon>Hyphomicrobiales</taxon>
        <taxon>Chelatococcaceae</taxon>
        <taxon>Chelatococcus</taxon>
    </lineage>
</organism>
<dbReference type="SMART" id="SM00345">
    <property type="entry name" value="HTH_GNTR"/>
    <property type="match status" value="1"/>
</dbReference>
<dbReference type="SUPFAM" id="SSF46785">
    <property type="entry name" value="Winged helix' DNA-binding domain"/>
    <property type="match status" value="1"/>
</dbReference>
<dbReference type="InterPro" id="IPR011711">
    <property type="entry name" value="GntR_C"/>
</dbReference>
<dbReference type="PANTHER" id="PTHR43537">
    <property type="entry name" value="TRANSCRIPTIONAL REGULATOR, GNTR FAMILY"/>
    <property type="match status" value="1"/>
</dbReference>
<dbReference type="Gene3D" id="1.10.10.10">
    <property type="entry name" value="Winged helix-like DNA-binding domain superfamily/Winged helix DNA-binding domain"/>
    <property type="match status" value="1"/>
</dbReference>
<dbReference type="GO" id="GO:0003700">
    <property type="term" value="F:DNA-binding transcription factor activity"/>
    <property type="evidence" value="ECO:0007669"/>
    <property type="project" value="InterPro"/>
</dbReference>
<dbReference type="PRINTS" id="PR00035">
    <property type="entry name" value="HTHGNTR"/>
</dbReference>
<keyword evidence="6" id="KW-1185">Reference proteome</keyword>
<dbReference type="SMART" id="SM00895">
    <property type="entry name" value="FCD"/>
    <property type="match status" value="1"/>
</dbReference>
<accession>A0A2V3UUK1</accession>